<proteinExistence type="predicted"/>
<sequence>MISKTFRLLATCAGLAAAGLTAYAVPADTSPANFANVLFNGTLTGSTGGINGNGTLSVVFTGAGMDHTLSTTDAPVSDPVAYTYTKTGATTAEIVEPQSGGGDLTLDLTFSSPTAGTFAADYGSGKTQSGTFVIARVPAPAPLVNMSNRSTLAAGGSAIAGWVVGGNVPRRVLIRAVGPGLATYGVSNTLNDPKLTIFKNGQAVKSNDNWSSDSAAASDLELAAIQSGAFPLIAGSKDSAVIVTVDPGVYTAVITGSSASDSGDVLLETYFLD</sequence>
<reference evidence="2" key="1">
    <citation type="submission" date="2021-08" db="EMBL/GenBank/DDBJ databases">
        <title>Genome of a novel bacterium of the phylum Verrucomicrobia, Oleiharenicola sp. KSB-15.</title>
        <authorList>
            <person name="Chung J.-H."/>
            <person name="Ahn J.-H."/>
            <person name="Yoon Y."/>
            <person name="Kim D.-Y."/>
            <person name="An S.-H."/>
            <person name="Park I."/>
            <person name="Yeon J."/>
        </authorList>
    </citation>
    <scope>NUCLEOTIDE SEQUENCE</scope>
    <source>
        <strain evidence="2">KSB-15</strain>
    </source>
</reference>
<evidence type="ECO:0000313" key="3">
    <source>
        <dbReference type="Proteomes" id="UP000825051"/>
    </source>
</evidence>
<dbReference type="EMBL" id="CP080507">
    <property type="protein sequence ID" value="QYM79374.1"/>
    <property type="molecule type" value="Genomic_DNA"/>
</dbReference>
<feature type="chain" id="PRO_5034020882" evidence="1">
    <location>
        <begin position="25"/>
        <end position="273"/>
    </location>
</feature>
<name>A0A8F9XLU4_9BACT</name>
<feature type="signal peptide" evidence="1">
    <location>
        <begin position="1"/>
        <end position="24"/>
    </location>
</feature>
<dbReference type="Proteomes" id="UP000825051">
    <property type="component" value="Chromosome"/>
</dbReference>
<keyword evidence="3" id="KW-1185">Reference proteome</keyword>
<gene>
    <name evidence="2" type="ORF">K0B96_01780</name>
</gene>
<evidence type="ECO:0000313" key="2">
    <source>
        <dbReference type="EMBL" id="QYM79374.1"/>
    </source>
</evidence>
<organism evidence="2 3">
    <name type="scientific">Horticoccus luteus</name>
    <dbReference type="NCBI Taxonomy" id="2862869"/>
    <lineage>
        <taxon>Bacteria</taxon>
        <taxon>Pseudomonadati</taxon>
        <taxon>Verrucomicrobiota</taxon>
        <taxon>Opitutia</taxon>
        <taxon>Opitutales</taxon>
        <taxon>Opitutaceae</taxon>
        <taxon>Horticoccus</taxon>
    </lineage>
</organism>
<keyword evidence="1" id="KW-0732">Signal</keyword>
<dbReference type="RefSeq" id="WP_220163162.1">
    <property type="nucleotide sequence ID" value="NZ_CP080507.1"/>
</dbReference>
<protein>
    <submittedName>
        <fullName evidence="2">Uncharacterized protein</fullName>
    </submittedName>
</protein>
<accession>A0A8F9XLU4</accession>
<dbReference type="KEGG" id="ole:K0B96_01780"/>
<evidence type="ECO:0000256" key="1">
    <source>
        <dbReference type="SAM" id="SignalP"/>
    </source>
</evidence>
<dbReference type="AlphaFoldDB" id="A0A8F9XLU4"/>